<dbReference type="AlphaFoldDB" id="A0A1I1E3P5"/>
<keyword evidence="8" id="KW-1185">Reference proteome</keyword>
<dbReference type="Proteomes" id="UP000198728">
    <property type="component" value="Unassembled WGS sequence"/>
</dbReference>
<evidence type="ECO:0000256" key="3">
    <source>
        <dbReference type="ARBA" id="ARBA00015281"/>
    </source>
</evidence>
<dbReference type="InterPro" id="IPR008816">
    <property type="entry name" value="Gly_zipper_2TM_dom"/>
</dbReference>
<protein>
    <recommendedName>
        <fullName evidence="3">17 kDa surface antigen</fullName>
    </recommendedName>
</protein>
<dbReference type="EMBL" id="FOLG01000001">
    <property type="protein sequence ID" value="SFB81276.1"/>
    <property type="molecule type" value="Genomic_DNA"/>
</dbReference>
<reference evidence="7 8" key="1">
    <citation type="submission" date="2016-10" db="EMBL/GenBank/DDBJ databases">
        <authorList>
            <person name="de Groot N.N."/>
        </authorList>
    </citation>
    <scope>NUCLEOTIDE SEQUENCE [LARGE SCALE GENOMIC DNA]</scope>
    <source>
        <strain evidence="7 8">DSM 19548</strain>
    </source>
</reference>
<dbReference type="GO" id="GO:0009279">
    <property type="term" value="C:cell outer membrane"/>
    <property type="evidence" value="ECO:0007669"/>
    <property type="project" value="UniProtKB-SubCell"/>
</dbReference>
<dbReference type="RefSeq" id="WP_093359155.1">
    <property type="nucleotide sequence ID" value="NZ_FOLG01000001.1"/>
</dbReference>
<proteinExistence type="inferred from homology"/>
<evidence type="ECO:0000256" key="2">
    <source>
        <dbReference type="ARBA" id="ARBA00008681"/>
    </source>
</evidence>
<evidence type="ECO:0000256" key="5">
    <source>
        <dbReference type="SAM" id="SignalP"/>
    </source>
</evidence>
<keyword evidence="5" id="KW-0732">Signal</keyword>
<dbReference type="STRING" id="441112.SAMN04488094_101597"/>
<comment type="subcellular location">
    <subcellularLocation>
        <location evidence="1">Cell outer membrane</location>
        <topology evidence="1">Lipid-anchor</topology>
    </subcellularLocation>
</comment>
<evidence type="ECO:0000313" key="8">
    <source>
        <dbReference type="Proteomes" id="UP000198728"/>
    </source>
</evidence>
<feature type="domain" description="Glycine zipper 2TM" evidence="6">
    <location>
        <begin position="29"/>
        <end position="67"/>
    </location>
</feature>
<name>A0A1I1E3P5_9RHOB</name>
<dbReference type="Pfam" id="PF05433">
    <property type="entry name" value="Rick_17kDa_Anti"/>
    <property type="match status" value="1"/>
</dbReference>
<evidence type="ECO:0000259" key="6">
    <source>
        <dbReference type="Pfam" id="PF05433"/>
    </source>
</evidence>
<feature type="signal peptide" evidence="5">
    <location>
        <begin position="1"/>
        <end position="20"/>
    </location>
</feature>
<evidence type="ECO:0000256" key="1">
    <source>
        <dbReference type="ARBA" id="ARBA00004459"/>
    </source>
</evidence>
<sequence>MTRSLSAVAIGLLLLTSVAACTDSQGVNAATGAVVGGAIGNQFGSGKGKTAMTALGAAGGAAVGANAR</sequence>
<organism evidence="7 8">
    <name type="scientific">Tropicimonas isoalkanivorans</name>
    <dbReference type="NCBI Taxonomy" id="441112"/>
    <lineage>
        <taxon>Bacteria</taxon>
        <taxon>Pseudomonadati</taxon>
        <taxon>Pseudomonadota</taxon>
        <taxon>Alphaproteobacteria</taxon>
        <taxon>Rhodobacterales</taxon>
        <taxon>Roseobacteraceae</taxon>
        <taxon>Tropicimonas</taxon>
    </lineage>
</organism>
<accession>A0A1I1E3P5</accession>
<evidence type="ECO:0000313" key="7">
    <source>
        <dbReference type="EMBL" id="SFB81276.1"/>
    </source>
</evidence>
<feature type="chain" id="PRO_5011738578" description="17 kDa surface antigen" evidence="5">
    <location>
        <begin position="21"/>
        <end position="68"/>
    </location>
</feature>
<gene>
    <name evidence="7" type="ORF">SAMN04488094_101597</name>
</gene>
<keyword evidence="4" id="KW-0449">Lipoprotein</keyword>
<evidence type="ECO:0000256" key="4">
    <source>
        <dbReference type="ARBA" id="ARBA00023288"/>
    </source>
</evidence>
<dbReference type="PROSITE" id="PS51257">
    <property type="entry name" value="PROKAR_LIPOPROTEIN"/>
    <property type="match status" value="1"/>
</dbReference>
<comment type="similarity">
    <text evidence="2">Belongs to the rickettsiale 17 kDa surface antigen family.</text>
</comment>